<keyword evidence="3" id="KW-1003">Cell membrane</keyword>
<dbReference type="AlphaFoldDB" id="A0A127PF87"/>
<reference evidence="8 9" key="1">
    <citation type="submission" date="2015-11" db="EMBL/GenBank/DDBJ databases">
        <title>Exploring the genomic traits of fungus-feeding bacterial genus Collimonas.</title>
        <authorList>
            <person name="Song C."/>
            <person name="Schmidt R."/>
            <person name="de Jager V."/>
            <person name="Krzyzanowska D."/>
            <person name="Jongedijk E."/>
            <person name="Cankar K."/>
            <person name="Beekwilder J."/>
            <person name="van Veen A."/>
            <person name="de Boer W."/>
            <person name="van Veen J.A."/>
            <person name="Garbeva P."/>
        </authorList>
    </citation>
    <scope>NUCLEOTIDE SEQUENCE [LARGE SCALE GENOMIC DNA]</scope>
    <source>
        <strain evidence="8 9">Ter6</strain>
    </source>
</reference>
<evidence type="ECO:0000256" key="5">
    <source>
        <dbReference type="ARBA" id="ARBA00022989"/>
    </source>
</evidence>
<dbReference type="Proteomes" id="UP000072421">
    <property type="component" value="Chromosome"/>
</dbReference>
<dbReference type="PANTHER" id="PTHR30250:SF10">
    <property type="entry name" value="LIPOPOLYSACCHARIDE BIOSYNTHESIS PROTEIN WZXC"/>
    <property type="match status" value="1"/>
</dbReference>
<comment type="subcellular location">
    <subcellularLocation>
        <location evidence="1">Cell membrane</location>
        <topology evidence="1">Multi-pass membrane protein</topology>
    </subcellularLocation>
</comment>
<evidence type="ECO:0000256" key="4">
    <source>
        <dbReference type="ARBA" id="ARBA00022692"/>
    </source>
</evidence>
<dbReference type="InterPro" id="IPR050833">
    <property type="entry name" value="Poly_Biosynth_Transport"/>
</dbReference>
<gene>
    <name evidence="8" type="ORF">CFter6_3438</name>
</gene>
<dbReference type="GO" id="GO:0005886">
    <property type="term" value="C:plasma membrane"/>
    <property type="evidence" value="ECO:0007669"/>
    <property type="project" value="UniProtKB-SubCell"/>
</dbReference>
<evidence type="ECO:0000256" key="3">
    <source>
        <dbReference type="ARBA" id="ARBA00022475"/>
    </source>
</evidence>
<feature type="transmembrane region" description="Helical" evidence="7">
    <location>
        <begin position="384"/>
        <end position="406"/>
    </location>
</feature>
<feature type="transmembrane region" description="Helical" evidence="7">
    <location>
        <begin position="325"/>
        <end position="348"/>
    </location>
</feature>
<keyword evidence="6 7" id="KW-0472">Membrane</keyword>
<keyword evidence="5 7" id="KW-1133">Transmembrane helix</keyword>
<sequence>MMKQKSAGGGLASGSIWSIVDNLAQQVISFVIFAVLARFLAPDAFGLLTVAHLFILFTRLVVFDAIAMPVIRASGAGLPDDRFYSWVFTCCTLAGLLLAALMFFSAGLVSSLYRAPELKAVLQGMSLSVLFFGLMRAYEARLVRNMMFRQLAIRSIGSVLTGGVVGITLAASGRGAMSLVVQQVAASGLALVLVVAQSRWLPRIVFDRALNVKYWNDIRQVGLTGILQFANTNGDSLLVSIFLGPYATGLYNLGKRVTSAVYLVIASSMQKVALPVFSDAGADMAALGRGYLKIFGITLFCVAPLLCFQAVLAEPLVAAVFGAKWLPAAPVVSVLALLYLLSSIVHLNDYLFFAIGKNRLPVLFGITQLTLATVLAVSCYRFGLFGMSLSFCGAYLLVFPLSQIRLNRELGLNARQVWYALAPPLVGSTFLVLGLAAYLLLVPPGISNVTLVAGGVLIACLLYPFMVVVIGWHIRSVNASWHGLLLSAMRLGRAR</sequence>
<evidence type="ECO:0000313" key="9">
    <source>
        <dbReference type="Proteomes" id="UP000072421"/>
    </source>
</evidence>
<evidence type="ECO:0000313" key="8">
    <source>
        <dbReference type="EMBL" id="AMO96071.1"/>
    </source>
</evidence>
<feature type="transmembrane region" description="Helical" evidence="7">
    <location>
        <begin position="294"/>
        <end position="313"/>
    </location>
</feature>
<protein>
    <submittedName>
        <fullName evidence="8">Polysaccharide biosynthesis family protein</fullName>
    </submittedName>
</protein>
<evidence type="ECO:0000256" key="1">
    <source>
        <dbReference type="ARBA" id="ARBA00004651"/>
    </source>
</evidence>
<dbReference type="PANTHER" id="PTHR30250">
    <property type="entry name" value="PST FAMILY PREDICTED COLANIC ACID TRANSPORTER"/>
    <property type="match status" value="1"/>
</dbReference>
<feature type="transmembrane region" description="Helical" evidence="7">
    <location>
        <begin position="83"/>
        <end position="108"/>
    </location>
</feature>
<evidence type="ECO:0000256" key="7">
    <source>
        <dbReference type="SAM" id="Phobius"/>
    </source>
</evidence>
<feature type="transmembrane region" description="Helical" evidence="7">
    <location>
        <begin position="452"/>
        <end position="474"/>
    </location>
</feature>
<feature type="transmembrane region" description="Helical" evidence="7">
    <location>
        <begin position="418"/>
        <end position="440"/>
    </location>
</feature>
<feature type="transmembrane region" description="Helical" evidence="7">
    <location>
        <begin position="120"/>
        <end position="139"/>
    </location>
</feature>
<feature type="transmembrane region" description="Helical" evidence="7">
    <location>
        <begin position="176"/>
        <end position="196"/>
    </location>
</feature>
<dbReference type="EMBL" id="CP013232">
    <property type="protein sequence ID" value="AMO96071.1"/>
    <property type="molecule type" value="Genomic_DNA"/>
</dbReference>
<dbReference type="CDD" id="cd13127">
    <property type="entry name" value="MATE_tuaB_like"/>
    <property type="match status" value="1"/>
</dbReference>
<feature type="transmembrane region" description="Helical" evidence="7">
    <location>
        <begin position="47"/>
        <end position="71"/>
    </location>
</feature>
<feature type="transmembrane region" description="Helical" evidence="7">
    <location>
        <begin position="151"/>
        <end position="170"/>
    </location>
</feature>
<organism evidence="8">
    <name type="scientific">Collimonas fungivorans</name>
    <dbReference type="NCBI Taxonomy" id="158899"/>
    <lineage>
        <taxon>Bacteria</taxon>
        <taxon>Pseudomonadati</taxon>
        <taxon>Pseudomonadota</taxon>
        <taxon>Betaproteobacteria</taxon>
        <taxon>Burkholderiales</taxon>
        <taxon>Oxalobacteraceae</taxon>
        <taxon>Collimonas</taxon>
    </lineage>
</organism>
<accession>A0A127PF87</accession>
<evidence type="ECO:0000256" key="2">
    <source>
        <dbReference type="ARBA" id="ARBA00007430"/>
    </source>
</evidence>
<name>A0A127PF87_9BURK</name>
<keyword evidence="4 7" id="KW-0812">Transmembrane</keyword>
<evidence type="ECO:0000256" key="6">
    <source>
        <dbReference type="ARBA" id="ARBA00023136"/>
    </source>
</evidence>
<dbReference type="PATRIC" id="fig|158899.10.peg.3418"/>
<feature type="transmembrane region" description="Helical" evidence="7">
    <location>
        <begin position="360"/>
        <end position="378"/>
    </location>
</feature>
<dbReference type="Pfam" id="PF13440">
    <property type="entry name" value="Polysacc_synt_3"/>
    <property type="match status" value="1"/>
</dbReference>
<proteinExistence type="inferred from homology"/>
<comment type="similarity">
    <text evidence="2">Belongs to the polysaccharide synthase family.</text>
</comment>